<sequence length="143" mass="14564">MKRVQQGFTLIELMIVVAIIGILAAVAIPAYQNYTAKAKISASLAELAAAKTPIEVALNEGTDVTDATSLAAVGVASATGNCNISITKANNAYTLKCDVQKAPTSLGTPKVALTRTASGVWNCSTTVTADYSPKGCTAGATIN</sequence>
<keyword evidence="5" id="KW-0472">Membrane</keyword>
<evidence type="ECO:0000256" key="2">
    <source>
        <dbReference type="ARBA" id="ARBA00022481"/>
    </source>
</evidence>
<keyword evidence="5" id="KW-0812">Transmembrane</keyword>
<evidence type="ECO:0000313" key="6">
    <source>
        <dbReference type="EMBL" id="NDV11482.1"/>
    </source>
</evidence>
<keyword evidence="4" id="KW-0281">Fimbrium</keyword>
<dbReference type="Proteomes" id="UP000482578">
    <property type="component" value="Unassembled WGS sequence"/>
</dbReference>
<comment type="similarity">
    <text evidence="1 4">Belongs to the N-Me-Phe pilin family.</text>
</comment>
<keyword evidence="5" id="KW-1133">Transmembrane helix</keyword>
<dbReference type="NCBIfam" id="TIGR02532">
    <property type="entry name" value="IV_pilin_GFxxxE"/>
    <property type="match status" value="1"/>
</dbReference>
<evidence type="ECO:0000313" key="7">
    <source>
        <dbReference type="Proteomes" id="UP000482578"/>
    </source>
</evidence>
<dbReference type="EMBL" id="JAAGAA010000001">
    <property type="protein sequence ID" value="NDV11482.1"/>
    <property type="molecule type" value="Genomic_DNA"/>
</dbReference>
<dbReference type="PROSITE" id="PS00409">
    <property type="entry name" value="PROKAR_NTER_METHYL"/>
    <property type="match status" value="1"/>
</dbReference>
<dbReference type="InterPro" id="IPR001082">
    <property type="entry name" value="Pilin"/>
</dbReference>
<dbReference type="Gene3D" id="3.30.700.10">
    <property type="entry name" value="Glycoprotein, Type 4 Pilin"/>
    <property type="match status" value="1"/>
</dbReference>
<dbReference type="PANTHER" id="PTHR30093:SF34">
    <property type="entry name" value="PREPILIN PEPTIDASE-DEPENDENT PROTEIN D"/>
    <property type="match status" value="1"/>
</dbReference>
<evidence type="ECO:0000256" key="5">
    <source>
        <dbReference type="SAM" id="Phobius"/>
    </source>
</evidence>
<gene>
    <name evidence="6" type="ORF">GZH52_01505</name>
</gene>
<proteinExistence type="inferred from homology"/>
<evidence type="ECO:0000256" key="1">
    <source>
        <dbReference type="ARBA" id="ARBA00005233"/>
    </source>
</evidence>
<name>A0A6B2KMN6_9NEIS</name>
<organism evidence="6 7">
    <name type="scientific">Crenobacter caeni</name>
    <dbReference type="NCBI Taxonomy" id="2705474"/>
    <lineage>
        <taxon>Bacteria</taxon>
        <taxon>Pseudomonadati</taxon>
        <taxon>Pseudomonadota</taxon>
        <taxon>Betaproteobacteria</taxon>
        <taxon>Neisseriales</taxon>
        <taxon>Neisseriaceae</taxon>
        <taxon>Crenobacter</taxon>
    </lineage>
</organism>
<evidence type="ECO:0000256" key="4">
    <source>
        <dbReference type="RuleBase" id="RU000389"/>
    </source>
</evidence>
<dbReference type="Pfam" id="PF00114">
    <property type="entry name" value="Pilin"/>
    <property type="match status" value="1"/>
</dbReference>
<keyword evidence="3" id="KW-1015">Disulfide bond</keyword>
<dbReference type="InterPro" id="IPR012902">
    <property type="entry name" value="N_methyl_site"/>
</dbReference>
<dbReference type="PANTHER" id="PTHR30093">
    <property type="entry name" value="GENERAL SECRETION PATHWAY PROTEIN G"/>
    <property type="match status" value="1"/>
</dbReference>
<reference evidence="6 7" key="1">
    <citation type="submission" date="2020-02" db="EMBL/GenBank/DDBJ databases">
        <authorList>
            <person name="Yang Z."/>
        </authorList>
    </citation>
    <scope>NUCLEOTIDE SEQUENCE [LARGE SCALE GENOMIC DNA]</scope>
    <source>
        <strain evidence="6 7">HX-7-9</strain>
    </source>
</reference>
<dbReference type="InterPro" id="IPR045584">
    <property type="entry name" value="Pilin-like"/>
</dbReference>
<protein>
    <submittedName>
        <fullName evidence="6">Pilin</fullName>
    </submittedName>
</protein>
<keyword evidence="7" id="KW-1185">Reference proteome</keyword>
<dbReference type="GO" id="GO:0009289">
    <property type="term" value="C:pilus"/>
    <property type="evidence" value="ECO:0007669"/>
    <property type="project" value="InterPro"/>
</dbReference>
<dbReference type="SUPFAM" id="SSF54523">
    <property type="entry name" value="Pili subunits"/>
    <property type="match status" value="1"/>
</dbReference>
<evidence type="ECO:0000256" key="3">
    <source>
        <dbReference type="ARBA" id="ARBA00023157"/>
    </source>
</evidence>
<accession>A0A6B2KMN6</accession>
<dbReference type="RefSeq" id="WP_163314774.1">
    <property type="nucleotide sequence ID" value="NZ_JAAGAA010000001.1"/>
</dbReference>
<dbReference type="AlphaFoldDB" id="A0A6B2KMN6"/>
<dbReference type="Pfam" id="PF07963">
    <property type="entry name" value="N_methyl"/>
    <property type="match status" value="1"/>
</dbReference>
<comment type="caution">
    <text evidence="6">The sequence shown here is derived from an EMBL/GenBank/DDBJ whole genome shotgun (WGS) entry which is preliminary data.</text>
</comment>
<dbReference type="GO" id="GO:0007155">
    <property type="term" value="P:cell adhesion"/>
    <property type="evidence" value="ECO:0007669"/>
    <property type="project" value="InterPro"/>
</dbReference>
<feature type="transmembrane region" description="Helical" evidence="5">
    <location>
        <begin position="7"/>
        <end position="31"/>
    </location>
</feature>
<keyword evidence="2" id="KW-0488">Methylation</keyword>